<evidence type="ECO:0000256" key="4">
    <source>
        <dbReference type="ARBA" id="ARBA00023136"/>
    </source>
</evidence>
<evidence type="ECO:0000313" key="7">
    <source>
        <dbReference type="Proteomes" id="UP000056466"/>
    </source>
</evidence>
<feature type="transmembrane region" description="Helical" evidence="5">
    <location>
        <begin position="99"/>
        <end position="120"/>
    </location>
</feature>
<dbReference type="PANTHER" id="PTHR36926">
    <property type="entry name" value="COLICIN V PRODUCTION PROTEIN"/>
    <property type="match status" value="1"/>
</dbReference>
<dbReference type="PATRIC" id="fig|186490.8.peg.296"/>
<gene>
    <name evidence="6" type="primary">cvpA</name>
    <name evidence="6" type="ORF">AB162_314</name>
</gene>
<dbReference type="Proteomes" id="UP000056466">
    <property type="component" value="Chromosome"/>
</dbReference>
<dbReference type="OrthoDB" id="9810601at2"/>
<sequence length="152" mass="17186">MNWIDYLIILIIIVSILISIIRGFIKETLSLTTLVCAFFISGNLYKDIAITFTKVEEPIIKNIIAIVLLFIATMIVGKIINIITQSLVERTGLSGIDRVLGVFFGLLRGILIVSVVLLFIEKLTIVTANPDWQQSQLIPKFRSFIKLFLKYI</sequence>
<dbReference type="GO" id="GO:0009403">
    <property type="term" value="P:toxin biosynthetic process"/>
    <property type="evidence" value="ECO:0007669"/>
    <property type="project" value="InterPro"/>
</dbReference>
<protein>
    <submittedName>
        <fullName evidence="6">Colicin V production protein</fullName>
    </submittedName>
</protein>
<evidence type="ECO:0000313" key="6">
    <source>
        <dbReference type="EMBL" id="AKZ65908.1"/>
    </source>
</evidence>
<feature type="transmembrane region" description="Helical" evidence="5">
    <location>
        <begin position="6"/>
        <end position="25"/>
    </location>
</feature>
<dbReference type="InterPro" id="IPR003825">
    <property type="entry name" value="Colicin-V_CvpA"/>
</dbReference>
<keyword evidence="3 5" id="KW-1133">Transmembrane helix</keyword>
<evidence type="ECO:0000256" key="2">
    <source>
        <dbReference type="ARBA" id="ARBA00022692"/>
    </source>
</evidence>
<proteinExistence type="predicted"/>
<dbReference type="KEGG" id="bcig:AB162_314"/>
<dbReference type="InterPro" id="IPR052719">
    <property type="entry name" value="CvpA-like"/>
</dbReference>
<dbReference type="GO" id="GO:0016020">
    <property type="term" value="C:membrane"/>
    <property type="evidence" value="ECO:0007669"/>
    <property type="project" value="UniProtKB-SubCell"/>
</dbReference>
<keyword evidence="2 5" id="KW-0812">Transmembrane</keyword>
<dbReference type="PANTHER" id="PTHR36926:SF1">
    <property type="entry name" value="COLICIN V PRODUCTION PROTEIN"/>
    <property type="match status" value="1"/>
</dbReference>
<accession>A0A0K2BLG9</accession>
<evidence type="ECO:0000256" key="1">
    <source>
        <dbReference type="ARBA" id="ARBA00004141"/>
    </source>
</evidence>
<evidence type="ECO:0000256" key="3">
    <source>
        <dbReference type="ARBA" id="ARBA00022989"/>
    </source>
</evidence>
<evidence type="ECO:0000256" key="5">
    <source>
        <dbReference type="SAM" id="Phobius"/>
    </source>
</evidence>
<keyword evidence="4 5" id="KW-0472">Membrane</keyword>
<dbReference type="Pfam" id="PF02674">
    <property type="entry name" value="Colicin_V"/>
    <property type="match status" value="1"/>
</dbReference>
<dbReference type="RefSeq" id="WP_053096869.1">
    <property type="nucleotide sequence ID" value="NZ_CP011787.1"/>
</dbReference>
<reference evidence="6 7" key="1">
    <citation type="submission" date="2015-06" db="EMBL/GenBank/DDBJ databases">
        <title>Lineage-specific patterns of genome deterioration in obligate symbionts.</title>
        <authorList>
            <person name="Bennett G.M."/>
            <person name="McCutcheon J.P."/>
            <person name="McDonald B.R."/>
            <person name="Moran N.A."/>
        </authorList>
    </citation>
    <scope>NUCLEOTIDE SEQUENCE [LARGE SCALE GENOMIC DNA]</scope>
    <source>
        <strain evidence="6 7">B-GSS</strain>
    </source>
</reference>
<keyword evidence="7" id="KW-1185">Reference proteome</keyword>
<dbReference type="EMBL" id="CP011787">
    <property type="protein sequence ID" value="AKZ65908.1"/>
    <property type="molecule type" value="Genomic_DNA"/>
</dbReference>
<name>A0A0K2BLG9_9GAMM</name>
<dbReference type="AlphaFoldDB" id="A0A0K2BLG9"/>
<feature type="transmembrane region" description="Helical" evidence="5">
    <location>
        <begin position="63"/>
        <end position="87"/>
    </location>
</feature>
<comment type="subcellular location">
    <subcellularLocation>
        <location evidence="1">Membrane</location>
        <topology evidence="1">Multi-pass membrane protein</topology>
    </subcellularLocation>
</comment>
<organism evidence="6 7">
    <name type="scientific">Candidatus Palibaumannia cicadellinicola</name>
    <dbReference type="NCBI Taxonomy" id="186490"/>
    <lineage>
        <taxon>Bacteria</taxon>
        <taxon>Pseudomonadati</taxon>
        <taxon>Pseudomonadota</taxon>
        <taxon>Gammaproteobacteria</taxon>
        <taxon>Candidatus Palibaumannia</taxon>
    </lineage>
</organism>